<keyword evidence="14" id="KW-1185">Reference proteome</keyword>
<name>A0ABX8UVD9_9BURK</name>
<dbReference type="RefSeq" id="WP_219802244.1">
    <property type="nucleotide sequence ID" value="NZ_CP080096.1"/>
</dbReference>
<comment type="similarity">
    <text evidence="11">Belongs to the iron/ascorbate-dependent oxidoreductase family.</text>
</comment>
<dbReference type="Proteomes" id="UP000826462">
    <property type="component" value="Chromosome 2"/>
</dbReference>
<dbReference type="PRINTS" id="PR00682">
    <property type="entry name" value="IPNSYNTHASE"/>
</dbReference>
<feature type="domain" description="Fe2OG dioxygenase" evidence="12">
    <location>
        <begin position="173"/>
        <end position="283"/>
    </location>
</feature>
<comment type="catalytic activity">
    <reaction evidence="10">
        <text>L-arginine + 2-oxoglutarate + O2 = guanidine + L-glutamate 5-semialdehyde + succinate + CO2</text>
        <dbReference type="Rhea" id="RHEA:31535"/>
        <dbReference type="ChEBI" id="CHEBI:15379"/>
        <dbReference type="ChEBI" id="CHEBI:16526"/>
        <dbReference type="ChEBI" id="CHEBI:16810"/>
        <dbReference type="ChEBI" id="CHEBI:30031"/>
        <dbReference type="ChEBI" id="CHEBI:30087"/>
        <dbReference type="ChEBI" id="CHEBI:32682"/>
        <dbReference type="ChEBI" id="CHEBI:58066"/>
        <dbReference type="EC" id="1.14.20.7"/>
    </reaction>
</comment>
<comment type="pathway">
    <text evidence="2">Alkene biosynthesis; ethylene biosynthesis via 2-oxoglutarate.</text>
</comment>
<evidence type="ECO:0000259" key="12">
    <source>
        <dbReference type="PROSITE" id="PS51471"/>
    </source>
</evidence>
<gene>
    <name evidence="13" type="ORF">KZJ38_24330</name>
</gene>
<comment type="catalytic activity">
    <reaction evidence="9">
        <text>2-oxoglutarate + O2 + 2 H(+) = ethene + 3 CO2 + H2O</text>
        <dbReference type="Rhea" id="RHEA:31523"/>
        <dbReference type="ChEBI" id="CHEBI:15377"/>
        <dbReference type="ChEBI" id="CHEBI:15378"/>
        <dbReference type="ChEBI" id="CHEBI:15379"/>
        <dbReference type="ChEBI" id="CHEBI:16526"/>
        <dbReference type="ChEBI" id="CHEBI:16810"/>
        <dbReference type="ChEBI" id="CHEBI:18153"/>
        <dbReference type="EC" id="1.13.12.19"/>
    </reaction>
</comment>
<organism evidence="13 14">
    <name type="scientific">Paraburkholderia edwinii</name>
    <dbReference type="NCBI Taxonomy" id="2861782"/>
    <lineage>
        <taxon>Bacteria</taxon>
        <taxon>Pseudomonadati</taxon>
        <taxon>Pseudomonadota</taxon>
        <taxon>Betaproteobacteria</taxon>
        <taxon>Burkholderiales</taxon>
        <taxon>Burkholderiaceae</taxon>
        <taxon>Paraburkholderia</taxon>
    </lineage>
</organism>
<dbReference type="Pfam" id="PF03171">
    <property type="entry name" value="2OG-FeII_Oxy"/>
    <property type="match status" value="1"/>
</dbReference>
<dbReference type="InterPro" id="IPR005123">
    <property type="entry name" value="Oxoglu/Fe-dep_dioxygenase_dom"/>
</dbReference>
<accession>A0ABX8UVD9</accession>
<keyword evidence="11" id="KW-0560">Oxidoreductase</keyword>
<evidence type="ECO:0000313" key="14">
    <source>
        <dbReference type="Proteomes" id="UP000826462"/>
    </source>
</evidence>
<evidence type="ECO:0000313" key="13">
    <source>
        <dbReference type="EMBL" id="QYD72821.1"/>
    </source>
</evidence>
<dbReference type="InterPro" id="IPR050231">
    <property type="entry name" value="Iron_ascorbate_oxido_reductase"/>
</dbReference>
<dbReference type="Gene3D" id="2.60.120.330">
    <property type="entry name" value="B-lactam Antibiotic, Isopenicillin N Synthase, Chain"/>
    <property type="match status" value="1"/>
</dbReference>
<evidence type="ECO:0000256" key="5">
    <source>
        <dbReference type="ARBA" id="ARBA00019045"/>
    </source>
</evidence>
<dbReference type="PANTHER" id="PTHR47990">
    <property type="entry name" value="2-OXOGLUTARATE (2OG) AND FE(II)-DEPENDENT OXYGENASE SUPERFAMILY PROTEIN-RELATED"/>
    <property type="match status" value="1"/>
</dbReference>
<evidence type="ECO:0000256" key="10">
    <source>
        <dbReference type="ARBA" id="ARBA00049359"/>
    </source>
</evidence>
<dbReference type="SUPFAM" id="SSF51197">
    <property type="entry name" value="Clavaminate synthase-like"/>
    <property type="match status" value="1"/>
</dbReference>
<comment type="cofactor">
    <cofactor evidence="1">
        <name>Fe(2+)</name>
        <dbReference type="ChEBI" id="CHEBI:29033"/>
    </cofactor>
</comment>
<evidence type="ECO:0000256" key="8">
    <source>
        <dbReference type="ARBA" id="ARBA00031282"/>
    </source>
</evidence>
<dbReference type="EC" id="1.13.12.19" evidence="4"/>
<reference evidence="13 14" key="1">
    <citation type="submission" date="2021-07" db="EMBL/GenBank/DDBJ databases">
        <title>Paraburkholderia edwinii protects Aspergillus sp. from phenazines by acting as a toxin sponge.</title>
        <authorList>
            <person name="Dahlstrom K.M."/>
            <person name="Newman D.K."/>
        </authorList>
    </citation>
    <scope>NUCLEOTIDE SEQUENCE [LARGE SCALE GENOMIC DNA]</scope>
    <source>
        <strain evidence="13 14">Pe01</strain>
    </source>
</reference>
<dbReference type="InterPro" id="IPR044861">
    <property type="entry name" value="IPNS-like_FE2OG_OXY"/>
</dbReference>
<dbReference type="PROSITE" id="PS51471">
    <property type="entry name" value="FE2OG_OXY"/>
    <property type="match status" value="1"/>
</dbReference>
<proteinExistence type="inferred from homology"/>
<dbReference type="EMBL" id="CP080096">
    <property type="protein sequence ID" value="QYD72821.1"/>
    <property type="molecule type" value="Genomic_DNA"/>
</dbReference>
<evidence type="ECO:0000256" key="1">
    <source>
        <dbReference type="ARBA" id="ARBA00001954"/>
    </source>
</evidence>
<keyword evidence="11" id="KW-0408">Iron</keyword>
<keyword evidence="6" id="KW-0266">Ethylene biosynthesis</keyword>
<dbReference type="EC" id="1.14.20.7" evidence="3"/>
<evidence type="ECO:0000256" key="11">
    <source>
        <dbReference type="RuleBase" id="RU003682"/>
    </source>
</evidence>
<evidence type="ECO:0000256" key="2">
    <source>
        <dbReference type="ARBA" id="ARBA00004767"/>
    </source>
</evidence>
<evidence type="ECO:0000256" key="3">
    <source>
        <dbReference type="ARBA" id="ARBA00012293"/>
    </source>
</evidence>
<dbReference type="InterPro" id="IPR026992">
    <property type="entry name" value="DIOX_N"/>
</dbReference>
<evidence type="ECO:0000256" key="9">
    <source>
        <dbReference type="ARBA" id="ARBA00047725"/>
    </source>
</evidence>
<protein>
    <recommendedName>
        <fullName evidence="5">2-oxoglutarate-dependent ethylene/succinate-forming enzyme</fullName>
        <ecNumber evidence="4">1.13.12.19</ecNumber>
        <ecNumber evidence="3">1.14.20.7</ecNumber>
    </recommendedName>
    <alternativeName>
        <fullName evidence="7">2-oxoglutarate dioxygenase (ethylene-forming)</fullName>
    </alternativeName>
    <alternativeName>
        <fullName evidence="8">2-oxoglutarate/L-arginine monooxygenase/decarboxylase (succinate-forming)</fullName>
    </alternativeName>
</protein>
<evidence type="ECO:0000256" key="4">
    <source>
        <dbReference type="ARBA" id="ARBA00012531"/>
    </source>
</evidence>
<dbReference type="Pfam" id="PF14226">
    <property type="entry name" value="DIOX_N"/>
    <property type="match status" value="1"/>
</dbReference>
<evidence type="ECO:0000256" key="6">
    <source>
        <dbReference type="ARBA" id="ARBA00022666"/>
    </source>
</evidence>
<evidence type="ECO:0000256" key="7">
    <source>
        <dbReference type="ARBA" id="ARBA00031011"/>
    </source>
</evidence>
<dbReference type="InterPro" id="IPR027443">
    <property type="entry name" value="IPNS-like_sf"/>
</dbReference>
<sequence>MLVPVIDISALFEDDPEGWEVVEDKLYEAHTTVGFSILTGHGIPPRMMNDVFAASARFYALPLEQKLAYRYGANLRGYLPLNTSTLIRSTLGSARKPNHSESFIVLDELDEGLREQWARSAVGGHQVWPRDAKFEIAVRRYRAAMSRVAHAVVRCFSCMLGLQHDGLDRYFARPNPILRLLHYPALPNREADQFGSAPHTDYGCFTFIAQDNVGGLQIKAADGSWFDVPTIEHALVLNTGQIMEAWSDGLFTATPHRVLNHREQSRYSIGFFYDCELNTRVMPLTSMPEPRCDCTPQPKTYGEHLETMLRANYSFTN</sequence>
<keyword evidence="11" id="KW-0479">Metal-binding</keyword>